<sequence>MMRAAGLEWYEQGDVWHHVITEEHRSTDSDVPADRLDARAQEIRPLHFADSDVLLRPGGLLEPSPSGPPPSAPRGRNSAVPFRPGRWTAG</sequence>
<gene>
    <name evidence="2" type="ORF">QF035_002225</name>
</gene>
<name>A0ABU0SM63_9ACTN</name>
<protein>
    <submittedName>
        <fullName evidence="2">Uncharacterized protein</fullName>
    </submittedName>
</protein>
<evidence type="ECO:0000313" key="3">
    <source>
        <dbReference type="Proteomes" id="UP001230328"/>
    </source>
</evidence>
<feature type="compositionally biased region" description="Low complexity" evidence="1">
    <location>
        <begin position="55"/>
        <end position="64"/>
    </location>
</feature>
<organism evidence="2 3">
    <name type="scientific">Streptomyces umbrinus</name>
    <dbReference type="NCBI Taxonomy" id="67370"/>
    <lineage>
        <taxon>Bacteria</taxon>
        <taxon>Bacillati</taxon>
        <taxon>Actinomycetota</taxon>
        <taxon>Actinomycetes</taxon>
        <taxon>Kitasatosporales</taxon>
        <taxon>Streptomycetaceae</taxon>
        <taxon>Streptomyces</taxon>
        <taxon>Streptomyces phaeochromogenes group</taxon>
    </lineage>
</organism>
<feature type="region of interest" description="Disordered" evidence="1">
    <location>
        <begin position="55"/>
        <end position="90"/>
    </location>
</feature>
<dbReference type="EMBL" id="JAUSZI010000002">
    <property type="protein sequence ID" value="MDQ1024643.1"/>
    <property type="molecule type" value="Genomic_DNA"/>
</dbReference>
<accession>A0ABU0SM63</accession>
<evidence type="ECO:0000256" key="1">
    <source>
        <dbReference type="SAM" id="MobiDB-lite"/>
    </source>
</evidence>
<evidence type="ECO:0000313" key="2">
    <source>
        <dbReference type="EMBL" id="MDQ1024643.1"/>
    </source>
</evidence>
<dbReference type="Proteomes" id="UP001230328">
    <property type="component" value="Unassembled WGS sequence"/>
</dbReference>
<keyword evidence="3" id="KW-1185">Reference proteome</keyword>
<proteinExistence type="predicted"/>
<comment type="caution">
    <text evidence="2">The sequence shown here is derived from an EMBL/GenBank/DDBJ whole genome shotgun (WGS) entry which is preliminary data.</text>
</comment>
<reference evidence="2 3" key="1">
    <citation type="submission" date="2023-07" db="EMBL/GenBank/DDBJ databases">
        <title>Comparative genomics of wheat-associated soil bacteria to identify genetic determinants of phenazine resistance.</title>
        <authorList>
            <person name="Mouncey N."/>
        </authorList>
    </citation>
    <scope>NUCLEOTIDE SEQUENCE [LARGE SCALE GENOMIC DNA]</scope>
    <source>
        <strain evidence="2 3">V2I4</strain>
    </source>
</reference>